<dbReference type="EMBL" id="LSFL01000003">
    <property type="protein sequence ID" value="OBY67608.1"/>
    <property type="molecule type" value="Genomic_DNA"/>
</dbReference>
<proteinExistence type="predicted"/>
<dbReference type="InterPro" id="IPR036927">
    <property type="entry name" value="Cyt_c_oxase-like_su1_sf"/>
</dbReference>
<dbReference type="Gene3D" id="1.20.210.10">
    <property type="entry name" value="Cytochrome c oxidase-like, subunit I domain"/>
    <property type="match status" value="1"/>
</dbReference>
<keyword evidence="1" id="KW-0812">Transmembrane</keyword>
<name>A0A1B8U710_9FLAO</name>
<keyword evidence="1" id="KW-1133">Transmembrane helix</keyword>
<keyword evidence="1" id="KW-0472">Membrane</keyword>
<gene>
    <name evidence="2" type="ORF">LPB301_01330</name>
</gene>
<organism evidence="2 3">
    <name type="scientific">Polaribacter reichenbachii</name>
    <dbReference type="NCBI Taxonomy" id="996801"/>
    <lineage>
        <taxon>Bacteria</taxon>
        <taxon>Pseudomonadati</taxon>
        <taxon>Bacteroidota</taxon>
        <taxon>Flavobacteriia</taxon>
        <taxon>Flavobacteriales</taxon>
        <taxon>Flavobacteriaceae</taxon>
    </lineage>
</organism>
<evidence type="ECO:0000313" key="3">
    <source>
        <dbReference type="Proteomes" id="UP000092612"/>
    </source>
</evidence>
<dbReference type="AlphaFoldDB" id="A0A1B8U710"/>
<protein>
    <submittedName>
        <fullName evidence="2">Uncharacterized protein</fullName>
    </submittedName>
</protein>
<feature type="transmembrane region" description="Helical" evidence="1">
    <location>
        <begin position="50"/>
        <end position="72"/>
    </location>
</feature>
<reference evidence="3" key="1">
    <citation type="submission" date="2016-02" db="EMBL/GenBank/DDBJ databases">
        <title>Paenibacillus sp. LPB0068, isolated from Crassostrea gigas.</title>
        <authorList>
            <person name="Shin S.-K."/>
            <person name="Yi H."/>
        </authorList>
    </citation>
    <scope>NUCLEOTIDE SEQUENCE [LARGE SCALE GENOMIC DNA]</scope>
    <source>
        <strain evidence="3">KCTC 23969</strain>
    </source>
</reference>
<sequence length="115" mass="13390">MDKQIMSVSIHNDYYVFSISDFSVLISYLFGIVGFGYLMMKIYNKKLIKWLNWMHIIVSISGASILFIVPYLYTENDLVTPNTILILTGLVVIFSQLFYLINIIISIFRKDKSFN</sequence>
<evidence type="ECO:0000313" key="2">
    <source>
        <dbReference type="EMBL" id="OBY67608.1"/>
    </source>
</evidence>
<dbReference type="STRING" id="996801.BW723_08160"/>
<keyword evidence="3" id="KW-1185">Reference proteome</keyword>
<feature type="transmembrane region" description="Helical" evidence="1">
    <location>
        <begin position="14"/>
        <end position="38"/>
    </location>
</feature>
<comment type="caution">
    <text evidence="2">The sequence shown here is derived from an EMBL/GenBank/DDBJ whole genome shotgun (WGS) entry which is preliminary data.</text>
</comment>
<dbReference type="KEGG" id="prn:BW723_08160"/>
<accession>A0A1B8U710</accession>
<evidence type="ECO:0000256" key="1">
    <source>
        <dbReference type="SAM" id="Phobius"/>
    </source>
</evidence>
<feature type="transmembrane region" description="Helical" evidence="1">
    <location>
        <begin position="84"/>
        <end position="108"/>
    </location>
</feature>
<dbReference type="Proteomes" id="UP000092612">
    <property type="component" value="Unassembled WGS sequence"/>
</dbReference>